<evidence type="ECO:0000256" key="1">
    <source>
        <dbReference type="SAM" id="Phobius"/>
    </source>
</evidence>
<evidence type="ECO:0008006" key="5">
    <source>
        <dbReference type="Google" id="ProtNLM"/>
    </source>
</evidence>
<feature type="signal peptide" evidence="2">
    <location>
        <begin position="1"/>
        <end position="28"/>
    </location>
</feature>
<name>A0A9P8C9K5_9HELO</name>
<dbReference type="Proteomes" id="UP000824998">
    <property type="component" value="Unassembled WGS sequence"/>
</dbReference>
<dbReference type="EMBL" id="MU251363">
    <property type="protein sequence ID" value="KAG9238963.1"/>
    <property type="molecule type" value="Genomic_DNA"/>
</dbReference>
<gene>
    <name evidence="3" type="ORF">BJ875DRAFT_275298</name>
</gene>
<comment type="caution">
    <text evidence="3">The sequence shown here is derived from an EMBL/GenBank/DDBJ whole genome shotgun (WGS) entry which is preliminary data.</text>
</comment>
<evidence type="ECO:0000313" key="3">
    <source>
        <dbReference type="EMBL" id="KAG9238963.1"/>
    </source>
</evidence>
<dbReference type="OrthoDB" id="18530at2759"/>
<dbReference type="PANTHER" id="PTHR40368:SF1">
    <property type="entry name" value="YALI0F14399P"/>
    <property type="match status" value="1"/>
</dbReference>
<evidence type="ECO:0000313" key="4">
    <source>
        <dbReference type="Proteomes" id="UP000824998"/>
    </source>
</evidence>
<feature type="chain" id="PRO_5040283943" description="Autophagy-related protein 27" evidence="2">
    <location>
        <begin position="29"/>
        <end position="303"/>
    </location>
</feature>
<keyword evidence="2" id="KW-0732">Signal</keyword>
<protein>
    <recommendedName>
        <fullName evidence="5">Autophagy-related protein 27</fullName>
    </recommendedName>
</protein>
<accession>A0A9P8C9K5</accession>
<feature type="transmembrane region" description="Helical" evidence="1">
    <location>
        <begin position="247"/>
        <end position="270"/>
    </location>
</feature>
<keyword evidence="4" id="KW-1185">Reference proteome</keyword>
<proteinExistence type="predicted"/>
<keyword evidence="1" id="KW-1133">Transmembrane helix</keyword>
<dbReference type="AlphaFoldDB" id="A0A9P8C9K5"/>
<sequence length="303" mass="33267">MAQRLSVLWMRLVWVFLLGLRGEMLAGAEEHSSVPLPSYHYGAPIEVSCLNRSIDTGEHISNEKNELEYIPFPICNETGKPLELNYGIEEELNCTIPLITDPFFHLLEFYIHNDAPLSCRIPSRPPPTVHDKGRTPPPQEYVPLIFALAGTLQLSHLHISTHLNILLHSTPKHHLHHHDSGVIDSGAAYSTSPLSHTTGPAALTKKLVIGDPLPLQLSVRWFPTPALPRENGKVEWAGMGGHFYLSTMFYCLVSAGAGASIVTVWFWGIVLPKRIKARAKGLGGATPLGGYGVGNGWGMGKRD</sequence>
<keyword evidence="1" id="KW-0812">Transmembrane</keyword>
<dbReference type="PANTHER" id="PTHR40368">
    <property type="entry name" value="YALI0F14399P"/>
    <property type="match status" value="1"/>
</dbReference>
<organism evidence="3 4">
    <name type="scientific">Amylocarpus encephaloides</name>
    <dbReference type="NCBI Taxonomy" id="45428"/>
    <lineage>
        <taxon>Eukaryota</taxon>
        <taxon>Fungi</taxon>
        <taxon>Dikarya</taxon>
        <taxon>Ascomycota</taxon>
        <taxon>Pezizomycotina</taxon>
        <taxon>Leotiomycetes</taxon>
        <taxon>Helotiales</taxon>
        <taxon>Helotiales incertae sedis</taxon>
        <taxon>Amylocarpus</taxon>
    </lineage>
</organism>
<evidence type="ECO:0000256" key="2">
    <source>
        <dbReference type="SAM" id="SignalP"/>
    </source>
</evidence>
<keyword evidence="1" id="KW-0472">Membrane</keyword>
<reference evidence="3" key="1">
    <citation type="journal article" date="2021" name="IMA Fungus">
        <title>Genomic characterization of three marine fungi, including Emericellopsis atlantica sp. nov. with signatures of a generalist lifestyle and marine biomass degradation.</title>
        <authorList>
            <person name="Hagestad O.C."/>
            <person name="Hou L."/>
            <person name="Andersen J.H."/>
            <person name="Hansen E.H."/>
            <person name="Altermark B."/>
            <person name="Li C."/>
            <person name="Kuhnert E."/>
            <person name="Cox R.J."/>
            <person name="Crous P.W."/>
            <person name="Spatafora J.W."/>
            <person name="Lail K."/>
            <person name="Amirebrahimi M."/>
            <person name="Lipzen A."/>
            <person name="Pangilinan J."/>
            <person name="Andreopoulos W."/>
            <person name="Hayes R.D."/>
            <person name="Ng V."/>
            <person name="Grigoriev I.V."/>
            <person name="Jackson S.A."/>
            <person name="Sutton T.D.S."/>
            <person name="Dobson A.D.W."/>
            <person name="Rama T."/>
        </authorList>
    </citation>
    <scope>NUCLEOTIDE SEQUENCE</scope>
    <source>
        <strain evidence="3">TRa018bII</strain>
    </source>
</reference>